<dbReference type="PANTHER" id="PTHR12323:SF0">
    <property type="entry name" value="CALCIUM HOMEOSTASIS ENDOPLASMIC RETICULUM PROTEIN"/>
    <property type="match status" value="1"/>
</dbReference>
<dbReference type="Proteomes" id="UP000004810">
    <property type="component" value="Unassembled WGS sequence"/>
</dbReference>
<feature type="non-terminal residue" evidence="2">
    <location>
        <position position="1"/>
    </location>
</feature>
<dbReference type="SMART" id="SM00648">
    <property type="entry name" value="SWAP"/>
    <property type="match status" value="1"/>
</dbReference>
<dbReference type="AlphaFoldDB" id="J9DK33"/>
<dbReference type="Pfam" id="PF01805">
    <property type="entry name" value="Surp"/>
    <property type="match status" value="1"/>
</dbReference>
<comment type="caution">
    <text evidence="2">The sequence shown here is derived from an EMBL/GenBank/DDBJ whole genome shotgun (WGS) entry which is preliminary data.</text>
</comment>
<evidence type="ECO:0000259" key="1">
    <source>
        <dbReference type="PROSITE" id="PS50128"/>
    </source>
</evidence>
<reference evidence="3" key="1">
    <citation type="submission" date="2012-08" db="EMBL/GenBank/DDBJ databases">
        <title>The Genome Sequence of Wuchereria bancrofti.</title>
        <authorList>
            <person name="Nutman T.B."/>
            <person name="Fink D.L."/>
            <person name="Russ C."/>
            <person name="Young S."/>
            <person name="Zeng Q."/>
            <person name="Koehrsen M."/>
            <person name="Alvarado L."/>
            <person name="Berlin A."/>
            <person name="Chapman S.B."/>
            <person name="Chen Z."/>
            <person name="Freedman E."/>
            <person name="Gellesch M."/>
            <person name="Goldberg J."/>
            <person name="Griggs A."/>
            <person name="Gujja S."/>
            <person name="Heilman E.R."/>
            <person name="Heiman D."/>
            <person name="Hepburn T."/>
            <person name="Howarth C."/>
            <person name="Jen D."/>
            <person name="Larson L."/>
            <person name="Lewis B."/>
            <person name="Mehta T."/>
            <person name="Park D."/>
            <person name="Pearson M."/>
            <person name="Roberts A."/>
            <person name="Saif S."/>
            <person name="Shea T."/>
            <person name="Shenoy N."/>
            <person name="Sisk P."/>
            <person name="Stolte C."/>
            <person name="Sykes S."/>
            <person name="Walk T."/>
            <person name="White J."/>
            <person name="Yandava C."/>
            <person name="Haas B."/>
            <person name="Henn M.R."/>
            <person name="Nusbaum C."/>
            <person name="Birren B."/>
        </authorList>
    </citation>
    <scope>NUCLEOTIDE SEQUENCE [LARGE SCALE GENOMIC DNA]</scope>
    <source>
        <strain evidence="3">NA</strain>
    </source>
</reference>
<organism evidence="2 3">
    <name type="scientific">Wuchereria bancrofti</name>
    <dbReference type="NCBI Taxonomy" id="6293"/>
    <lineage>
        <taxon>Eukaryota</taxon>
        <taxon>Metazoa</taxon>
        <taxon>Ecdysozoa</taxon>
        <taxon>Nematoda</taxon>
        <taxon>Chromadorea</taxon>
        <taxon>Rhabditida</taxon>
        <taxon>Spirurina</taxon>
        <taxon>Spiruromorpha</taxon>
        <taxon>Filarioidea</taxon>
        <taxon>Onchocercidae</taxon>
        <taxon>Wuchereria</taxon>
    </lineage>
</organism>
<dbReference type="InterPro" id="IPR000061">
    <property type="entry name" value="Surp"/>
</dbReference>
<evidence type="ECO:0000313" key="3">
    <source>
        <dbReference type="Proteomes" id="UP000004810"/>
    </source>
</evidence>
<dbReference type="InterPro" id="IPR035967">
    <property type="entry name" value="SWAP/Surp_sf"/>
</dbReference>
<gene>
    <name evidence="2" type="ORF">WUBG_19284</name>
</gene>
<dbReference type="GO" id="GO:0048471">
    <property type="term" value="C:perinuclear region of cytoplasm"/>
    <property type="evidence" value="ECO:0007669"/>
    <property type="project" value="TreeGrafter"/>
</dbReference>
<feature type="domain" description="SURP motif" evidence="1">
    <location>
        <begin position="17"/>
        <end position="59"/>
    </location>
</feature>
<accession>J9DK33</accession>
<dbReference type="GO" id="GO:0003723">
    <property type="term" value="F:RNA binding"/>
    <property type="evidence" value="ECO:0007669"/>
    <property type="project" value="InterPro"/>
</dbReference>
<evidence type="ECO:0000313" key="2">
    <source>
        <dbReference type="EMBL" id="EJW69811.1"/>
    </source>
</evidence>
<dbReference type="GO" id="GO:0006874">
    <property type="term" value="P:intracellular calcium ion homeostasis"/>
    <property type="evidence" value="ECO:0007669"/>
    <property type="project" value="TreeGrafter"/>
</dbReference>
<protein>
    <recommendedName>
        <fullName evidence="1">SURP motif domain-containing protein</fullName>
    </recommendedName>
</protein>
<proteinExistence type="predicted"/>
<name>J9DK33_WUCBA</name>
<sequence length="76" mass="9085">IFSSLIIISEDEDSRNVIDRLAEFVAKNGIEFEERTRAKQYGDPRFAFLYGGEFADYYRFRVMQEIQKCKKIFNNF</sequence>
<dbReference type="PANTHER" id="PTHR12323">
    <property type="entry name" value="SR-RELATED CTD ASSOCIATED FACTOR 6"/>
    <property type="match status" value="1"/>
</dbReference>
<dbReference type="EMBL" id="ADBV01025546">
    <property type="protein sequence ID" value="EJW69811.1"/>
    <property type="molecule type" value="Genomic_DNA"/>
</dbReference>
<dbReference type="PROSITE" id="PS50128">
    <property type="entry name" value="SURP"/>
    <property type="match status" value="1"/>
</dbReference>
<dbReference type="GO" id="GO:0006396">
    <property type="term" value="P:RNA processing"/>
    <property type="evidence" value="ECO:0007669"/>
    <property type="project" value="InterPro"/>
</dbReference>
<dbReference type="Gene3D" id="1.10.10.790">
    <property type="entry name" value="Surp module"/>
    <property type="match status" value="1"/>
</dbReference>
<dbReference type="SUPFAM" id="SSF109905">
    <property type="entry name" value="Surp module (SWAP domain)"/>
    <property type="match status" value="1"/>
</dbReference>